<dbReference type="EMBL" id="DS499598">
    <property type="protein sequence ID" value="EDP50792.1"/>
    <property type="molecule type" value="Genomic_DNA"/>
</dbReference>
<evidence type="ECO:0000256" key="1">
    <source>
        <dbReference type="SAM" id="SignalP"/>
    </source>
</evidence>
<dbReference type="OrthoDB" id="4710131at2759"/>
<reference evidence="2 3" key="1">
    <citation type="journal article" date="2008" name="PLoS Genet.">
        <title>Genomic islands in the pathogenic filamentous fungus Aspergillus fumigatus.</title>
        <authorList>
            <person name="Fedorova N.D."/>
            <person name="Khaldi N."/>
            <person name="Joardar V.S."/>
            <person name="Maiti R."/>
            <person name="Amedeo P."/>
            <person name="Anderson M.J."/>
            <person name="Crabtree J."/>
            <person name="Silva J.C."/>
            <person name="Badger J.H."/>
            <person name="Albarraq A."/>
            <person name="Angiuoli S."/>
            <person name="Bussey H."/>
            <person name="Bowyer P."/>
            <person name="Cotty P.J."/>
            <person name="Dyer P.S."/>
            <person name="Egan A."/>
            <person name="Galens K."/>
            <person name="Fraser-Liggett C.M."/>
            <person name="Haas B.J."/>
            <person name="Inman J.M."/>
            <person name="Kent R."/>
            <person name="Lemieux S."/>
            <person name="Malavazi I."/>
            <person name="Orvis J."/>
            <person name="Roemer T."/>
            <person name="Ronning C.M."/>
            <person name="Sundaram J.P."/>
            <person name="Sutton G."/>
            <person name="Turner G."/>
            <person name="Venter J.C."/>
            <person name="White O.R."/>
            <person name="Whitty B.R."/>
            <person name="Youngman P."/>
            <person name="Wolfe K.H."/>
            <person name="Goldman G.H."/>
            <person name="Wortman J.R."/>
            <person name="Jiang B."/>
            <person name="Denning D.W."/>
            <person name="Nierman W.C."/>
        </authorList>
    </citation>
    <scope>NUCLEOTIDE SEQUENCE [LARGE SCALE GENOMIC DNA]</scope>
    <source>
        <strain evidence="3">CBS 144.89 / FGSC A1163 / CEA10</strain>
    </source>
</reference>
<accession>B0Y543</accession>
<gene>
    <name evidence="2" type="ORF">AFUB_071330</name>
</gene>
<dbReference type="VEuPathDB" id="FungiDB:AFUB_071330"/>
<evidence type="ECO:0000313" key="2">
    <source>
        <dbReference type="EMBL" id="EDP50792.1"/>
    </source>
</evidence>
<dbReference type="AlphaFoldDB" id="B0Y543"/>
<keyword evidence="3" id="KW-1185">Reference proteome</keyword>
<dbReference type="PROSITE" id="PS51257">
    <property type="entry name" value="PROKAR_LIPOPROTEIN"/>
    <property type="match status" value="1"/>
</dbReference>
<dbReference type="Proteomes" id="UP000001699">
    <property type="component" value="Unassembled WGS sequence"/>
</dbReference>
<feature type="chain" id="PRO_5002760715" description="Integral membrane protein" evidence="1">
    <location>
        <begin position="21"/>
        <end position="402"/>
    </location>
</feature>
<name>B0Y543_ASPFC</name>
<organism evidence="2 3">
    <name type="scientific">Aspergillus fumigatus (strain CBS 144.89 / FGSC A1163 / CEA10)</name>
    <name type="common">Neosartorya fumigata</name>
    <dbReference type="NCBI Taxonomy" id="451804"/>
    <lineage>
        <taxon>Eukaryota</taxon>
        <taxon>Fungi</taxon>
        <taxon>Dikarya</taxon>
        <taxon>Ascomycota</taxon>
        <taxon>Pezizomycotina</taxon>
        <taxon>Eurotiomycetes</taxon>
        <taxon>Eurotiomycetidae</taxon>
        <taxon>Eurotiales</taxon>
        <taxon>Aspergillaceae</taxon>
        <taxon>Aspergillus</taxon>
        <taxon>Aspergillus subgen. Fumigati</taxon>
    </lineage>
</organism>
<keyword evidence="1" id="KW-0732">Signal</keyword>
<sequence length="402" mass="44362">MRLPLFSFIYVAIFASIVSATGCSKCLNQNADNIRLGCFNKCGEAFNPSSSEYHACRDQCTEFVFQDHCCTSSCSSKSKVCLNDYFHRVGLTKRDSVDEEAHYLAQLDAIRANPDLLDKRALLVGDAPYHLIRSTEDLRSLNHPDFTNTIVYDVFGHTGAGALDRRIDYGKTCCLAAGAVLQKGMAEIGLGWTSNEWTDDQRQGLVLVSFGVAAAYACNLVYNVQCLMFNARPAGVELISSTALLSKHLAFTMEQESSTPLYLRRALAIGLALTALRQLKSLRLSYLFPFSNPVTDEVDKMFAFAVNTSTLFFTWCIAEPSIAQPLPITNLNALRSTLAGIILTLTVCGDSPLKRLLAGLAIGACWMLGWAITSADQRAAYWRFMRDGLGFTLINLWRRAAF</sequence>
<dbReference type="HOGENOM" id="CLU_685076_0_0_1"/>
<protein>
    <recommendedName>
        <fullName evidence="4">Integral membrane protein</fullName>
    </recommendedName>
</protein>
<proteinExistence type="predicted"/>
<evidence type="ECO:0008006" key="4">
    <source>
        <dbReference type="Google" id="ProtNLM"/>
    </source>
</evidence>
<evidence type="ECO:0000313" key="3">
    <source>
        <dbReference type="Proteomes" id="UP000001699"/>
    </source>
</evidence>
<feature type="signal peptide" evidence="1">
    <location>
        <begin position="1"/>
        <end position="20"/>
    </location>
</feature>